<name>A0A031K4K9_9SPHN</name>
<keyword evidence="2" id="KW-0223">Dioxygenase</keyword>
<feature type="domain" description="VOC" evidence="1">
    <location>
        <begin position="157"/>
        <end position="280"/>
    </location>
</feature>
<dbReference type="PROSITE" id="PS51819">
    <property type="entry name" value="VOC"/>
    <property type="match status" value="2"/>
</dbReference>
<accession>A0A031K4K9</accession>
<proteinExistence type="predicted"/>
<dbReference type="EMBL" id="JFYZ01000002">
    <property type="protein sequence ID" value="EZP83948.1"/>
    <property type="molecule type" value="Genomic_DNA"/>
</dbReference>
<dbReference type="InterPro" id="IPR029068">
    <property type="entry name" value="Glyas_Bleomycin-R_OHBP_Dase"/>
</dbReference>
<evidence type="ECO:0000313" key="2">
    <source>
        <dbReference type="EMBL" id="EZP83948.1"/>
    </source>
</evidence>
<dbReference type="PANTHER" id="PTHR36110:SF2">
    <property type="entry name" value="RING-CLEAVING DIOXYGENASE MHQE-RELATED"/>
    <property type="match status" value="1"/>
</dbReference>
<dbReference type="Proteomes" id="UP000024329">
    <property type="component" value="Unassembled WGS sequence"/>
</dbReference>
<dbReference type="PATRIC" id="fig|158500.4.peg.1172"/>
<reference evidence="2 3" key="1">
    <citation type="submission" date="2014-03" db="EMBL/GenBank/DDBJ databases">
        <title>Whole genome sequence of Novosphingobium resinovorum KF1.</title>
        <authorList>
            <person name="Gan H.M."/>
            <person name="Gan H.Y."/>
            <person name="Chew T.H."/>
            <person name="Savka M.A."/>
        </authorList>
    </citation>
    <scope>NUCLEOTIDE SEQUENCE [LARGE SCALE GENOMIC DNA]</scope>
    <source>
        <strain evidence="2 3">KF1</strain>
    </source>
</reference>
<organism evidence="2 3">
    <name type="scientific">Novosphingobium resinovorum</name>
    <dbReference type="NCBI Taxonomy" id="158500"/>
    <lineage>
        <taxon>Bacteria</taxon>
        <taxon>Pseudomonadati</taxon>
        <taxon>Pseudomonadota</taxon>
        <taxon>Alphaproteobacteria</taxon>
        <taxon>Sphingomonadales</taxon>
        <taxon>Sphingomonadaceae</taxon>
        <taxon>Novosphingobium</taxon>
    </lineage>
</organism>
<protein>
    <submittedName>
        <fullName evidence="2">2,6-dichloro-p-hydroquinone 1,2-dioxygenase LinEb</fullName>
    </submittedName>
</protein>
<dbReference type="eggNOG" id="COG0346">
    <property type="taxonomic scope" value="Bacteria"/>
</dbReference>
<evidence type="ECO:0000259" key="1">
    <source>
        <dbReference type="PROSITE" id="PS51819"/>
    </source>
</evidence>
<gene>
    <name evidence="2" type="ORF">BV97_01141</name>
</gene>
<dbReference type="GO" id="GO:0051213">
    <property type="term" value="F:dioxygenase activity"/>
    <property type="evidence" value="ECO:0007669"/>
    <property type="project" value="UniProtKB-KW"/>
</dbReference>
<sequence>MDTNHITSLHHITICTGTAQGDIDFFVKVLGQRFVKRTLFYDGSTPIYHLYFADELGTPGTVMTTFPTRRTGLKGRKGSNQFTVCTYAIPKGSLEWWIAHLNQNGIATSEPGVRFGQRFASFEHPECGIEFEVLEDENDTRAPFASPYVPIEHAQRGFHSWTASVRELEDMDFFMNACWNFEKIGEEGNRHRYRVKGTSDSGTIIDILHEPDRRQGSWTIAEGIIHHGAFAVPDMDVQARIKFETEGVGFTDFSDRKNRGYFESTYVRTPGGVMFEATHSLGFTHDEDEETLGMDLKVSPQFDDKKHLIQQAMHDDPIAV</sequence>
<dbReference type="InterPro" id="IPR037523">
    <property type="entry name" value="VOC_core"/>
</dbReference>
<feature type="domain" description="VOC" evidence="1">
    <location>
        <begin position="8"/>
        <end position="136"/>
    </location>
</feature>
<dbReference type="CDD" id="cd08347">
    <property type="entry name" value="PcpA_C_like"/>
    <property type="match status" value="1"/>
</dbReference>
<keyword evidence="2" id="KW-0560">Oxidoreductase</keyword>
<dbReference type="InterPro" id="IPR052537">
    <property type="entry name" value="Extradiol_RC_dioxygenase"/>
</dbReference>
<dbReference type="Gene3D" id="3.10.180.10">
    <property type="entry name" value="2,3-Dihydroxybiphenyl 1,2-Dioxygenase, domain 1"/>
    <property type="match status" value="2"/>
</dbReference>
<dbReference type="RefSeq" id="WP_036523920.1">
    <property type="nucleotide sequence ID" value="NZ_JFYZ01000002.1"/>
</dbReference>
<dbReference type="SUPFAM" id="SSF54593">
    <property type="entry name" value="Glyoxalase/Bleomycin resistance protein/Dihydroxybiphenyl dioxygenase"/>
    <property type="match status" value="1"/>
</dbReference>
<comment type="caution">
    <text evidence="2">The sequence shown here is derived from an EMBL/GenBank/DDBJ whole genome shotgun (WGS) entry which is preliminary data.</text>
</comment>
<dbReference type="PANTHER" id="PTHR36110">
    <property type="entry name" value="RING-CLEAVING DIOXYGENASE MHQE-RELATED"/>
    <property type="match status" value="1"/>
</dbReference>
<evidence type="ECO:0000313" key="3">
    <source>
        <dbReference type="Proteomes" id="UP000024329"/>
    </source>
</evidence>
<dbReference type="AlphaFoldDB" id="A0A031K4K9"/>